<name>A0ACC1I9G5_9FUNG</name>
<gene>
    <name evidence="1" type="ORF">LPJ66_008536</name>
</gene>
<dbReference type="EMBL" id="JANBPG010001737">
    <property type="protein sequence ID" value="KAJ1888515.1"/>
    <property type="molecule type" value="Genomic_DNA"/>
</dbReference>
<evidence type="ECO:0000313" key="1">
    <source>
        <dbReference type="EMBL" id="KAJ1888515.1"/>
    </source>
</evidence>
<organism evidence="1 2">
    <name type="scientific">Kickxella alabastrina</name>
    <dbReference type="NCBI Taxonomy" id="61397"/>
    <lineage>
        <taxon>Eukaryota</taxon>
        <taxon>Fungi</taxon>
        <taxon>Fungi incertae sedis</taxon>
        <taxon>Zoopagomycota</taxon>
        <taxon>Kickxellomycotina</taxon>
        <taxon>Kickxellomycetes</taxon>
        <taxon>Kickxellales</taxon>
        <taxon>Kickxellaceae</taxon>
        <taxon>Kickxella</taxon>
    </lineage>
</organism>
<sequence length="167" mass="16593">MKFNSILAIITTTVLSTKVHAAADKEATASCAKACEVAAEAQRQDCNTVCLKFAEQGIPFLPAIATPVVTAVVTVSANTVTATVKPGSSASPVASSAAAAAAAAAAASKSLDAQSQLENKGKAQDEDNSEDRAKNASASASDDMSSGADKAVVGMGVVAVVALGYLF</sequence>
<accession>A0ACC1I9G5</accession>
<protein>
    <submittedName>
        <fullName evidence="1">Uncharacterized protein</fullName>
    </submittedName>
</protein>
<comment type="caution">
    <text evidence="1">The sequence shown here is derived from an EMBL/GenBank/DDBJ whole genome shotgun (WGS) entry which is preliminary data.</text>
</comment>
<dbReference type="Proteomes" id="UP001150581">
    <property type="component" value="Unassembled WGS sequence"/>
</dbReference>
<evidence type="ECO:0000313" key="2">
    <source>
        <dbReference type="Proteomes" id="UP001150581"/>
    </source>
</evidence>
<reference evidence="1" key="1">
    <citation type="submission" date="2022-07" db="EMBL/GenBank/DDBJ databases">
        <title>Phylogenomic reconstructions and comparative analyses of Kickxellomycotina fungi.</title>
        <authorList>
            <person name="Reynolds N.K."/>
            <person name="Stajich J.E."/>
            <person name="Barry K."/>
            <person name="Grigoriev I.V."/>
            <person name="Crous P."/>
            <person name="Smith M.E."/>
        </authorList>
    </citation>
    <scope>NUCLEOTIDE SEQUENCE</scope>
    <source>
        <strain evidence="1">Benny 63K</strain>
    </source>
</reference>
<keyword evidence="2" id="KW-1185">Reference proteome</keyword>
<proteinExistence type="predicted"/>